<organism evidence="3 4">
    <name type="scientific">Brassica cretica</name>
    <name type="common">Mustard</name>
    <dbReference type="NCBI Taxonomy" id="69181"/>
    <lineage>
        <taxon>Eukaryota</taxon>
        <taxon>Viridiplantae</taxon>
        <taxon>Streptophyta</taxon>
        <taxon>Embryophyta</taxon>
        <taxon>Tracheophyta</taxon>
        <taxon>Spermatophyta</taxon>
        <taxon>Magnoliopsida</taxon>
        <taxon>eudicotyledons</taxon>
        <taxon>Gunneridae</taxon>
        <taxon>Pentapetalae</taxon>
        <taxon>rosids</taxon>
        <taxon>malvids</taxon>
        <taxon>Brassicales</taxon>
        <taxon>Brassicaceae</taxon>
        <taxon>Brassiceae</taxon>
        <taxon>Brassica</taxon>
    </lineage>
</organism>
<feature type="region of interest" description="Disordered" evidence="1">
    <location>
        <begin position="452"/>
        <end position="478"/>
    </location>
</feature>
<accession>A0ABQ7C565</accession>
<dbReference type="EMBL" id="QGKV02000832">
    <property type="protein sequence ID" value="KAF3546994.1"/>
    <property type="molecule type" value="Genomic_DNA"/>
</dbReference>
<sequence length="661" mass="74650">MSLNSRRVGNLRVSDSGEEGTVSSIHSTVQRPIADMVIGQLEEAESSSKLPPKLLAWGCYPTKLRPNIYSKAHVIGTIASCLQGSKDMDVIMRAQFSRLFELHVARCHNSAKLINIFLCRQLLAVSKYELWFHFATHPLCFSLDEFHQVVGLNCGAFDAVDSEAEDDLMCRSPQISTWNQLTVQCTGPSRMRPKMSFGWNHGRMTDLTVLEPAFPVQLDILRHMVELESTLDELDEPFPQSISSPFSSRIPRGSQQGSLGLNIPQNRWTCESYQATTRDPSFGGLVCHIKHQLKSGISEAFHNLRATLQSTSSPSGVHIQTLSSRVSRSLGPSSGIRATRLVMMFCLQRKSSKEQSSRQTVSQSPFIYSLNNFDEFVSVQERLYIRCKDHIKTTRDVADPKRRLLQFDVQEFCDNFEKGMMKALKDISKNQKKSTSTRAPVVEPSLFISTKSKGPRLDTRNPLDEDLGPIFDEEDEPDPVFDEEATSITSIIMESHLCFDPDTTPVHLTPDLQEHLFVLSIQERQVQPLRNESIDCAQQPEIWRSFVVQTGYLGDASDMGSVKNGYLNIQKVFCHESNFHGKPTNQGFTEAWNHLNIFTDERVMNFPNRRFSSPSIREYHTSKGDSGPKKKQPEPKPILNEKRCFLSQPPVQTKSTGRIMG</sequence>
<evidence type="ECO:0000313" key="3">
    <source>
        <dbReference type="EMBL" id="KAF3546994.1"/>
    </source>
</evidence>
<reference evidence="3 4" key="1">
    <citation type="journal article" date="2020" name="BMC Genomics">
        <title>Intraspecific diversification of the crop wild relative Brassica cretica Lam. using demographic model selection.</title>
        <authorList>
            <person name="Kioukis A."/>
            <person name="Michalopoulou V.A."/>
            <person name="Briers L."/>
            <person name="Pirintsos S."/>
            <person name="Studholme D.J."/>
            <person name="Pavlidis P."/>
            <person name="Sarris P.F."/>
        </authorList>
    </citation>
    <scope>NUCLEOTIDE SEQUENCE [LARGE SCALE GENOMIC DNA]</scope>
    <source>
        <strain evidence="4">cv. PFS-1207/04</strain>
    </source>
</reference>
<protein>
    <recommendedName>
        <fullName evidence="2">DUF1985 domain-containing protein</fullName>
    </recommendedName>
</protein>
<feature type="domain" description="DUF1985" evidence="2">
    <location>
        <begin position="118"/>
        <end position="167"/>
    </location>
</feature>
<gene>
    <name evidence="3" type="ORF">DY000_02006142</name>
</gene>
<feature type="compositionally biased region" description="Acidic residues" evidence="1">
    <location>
        <begin position="464"/>
        <end position="478"/>
    </location>
</feature>
<feature type="region of interest" description="Disordered" evidence="1">
    <location>
        <begin position="1"/>
        <end position="25"/>
    </location>
</feature>
<evidence type="ECO:0000259" key="2">
    <source>
        <dbReference type="Pfam" id="PF09331"/>
    </source>
</evidence>
<proteinExistence type="predicted"/>
<dbReference type="InterPro" id="IPR015410">
    <property type="entry name" value="DUF1985"/>
</dbReference>
<dbReference type="Proteomes" id="UP000266723">
    <property type="component" value="Unassembled WGS sequence"/>
</dbReference>
<evidence type="ECO:0000313" key="4">
    <source>
        <dbReference type="Proteomes" id="UP000266723"/>
    </source>
</evidence>
<name>A0ABQ7C565_BRACR</name>
<feature type="region of interest" description="Disordered" evidence="1">
    <location>
        <begin position="609"/>
        <end position="661"/>
    </location>
</feature>
<dbReference type="PANTHER" id="PTHR48449:SF1">
    <property type="entry name" value="DUF1985 DOMAIN-CONTAINING PROTEIN"/>
    <property type="match status" value="1"/>
</dbReference>
<comment type="caution">
    <text evidence="3">The sequence shown here is derived from an EMBL/GenBank/DDBJ whole genome shotgun (WGS) entry which is preliminary data.</text>
</comment>
<dbReference type="PANTHER" id="PTHR48449">
    <property type="entry name" value="DUF1985 DOMAIN-CONTAINING PROTEIN"/>
    <property type="match status" value="1"/>
</dbReference>
<evidence type="ECO:0000256" key="1">
    <source>
        <dbReference type="SAM" id="MobiDB-lite"/>
    </source>
</evidence>
<feature type="compositionally biased region" description="Basic and acidic residues" evidence="1">
    <location>
        <begin position="617"/>
        <end position="644"/>
    </location>
</feature>
<dbReference type="Pfam" id="PF09331">
    <property type="entry name" value="DUF1985"/>
    <property type="match status" value="1"/>
</dbReference>
<keyword evidence="4" id="KW-1185">Reference proteome</keyword>
<feature type="compositionally biased region" description="Polar residues" evidence="1">
    <location>
        <begin position="649"/>
        <end position="661"/>
    </location>
</feature>